<dbReference type="Proteomes" id="UP000218620">
    <property type="component" value="Unassembled WGS sequence"/>
</dbReference>
<sequence length="405" mass="43047">MSDSAGPLSDSAVPVPAAQTETRPWRQEFRGGTIDDRKFAEVSVSIPARIGSVDLRLPSELAARSETAVRAISRLDAEHGRTLIPLSYLLLRSESIASSKIEAEEAPIDDFVRALHGAKSNSSATAMAAATGALDLLTSGAISADSVSRAHRLLLKDDAGEAHLAGRHRPMQNWIGGSDHSPRGALYVPPPPELVPELMDDLLTFSLREDIPTIAQAAVAHSQFEAIHPFTDGNGRIGRALAAGILHSRGVTTGITVPLAAALVEVRDRYFAALNSYHSGDAGPVISLWSKSSVIAAEEAQLTAHRLAGLPDEWADLLGHPRENSAAARILTYLASDPVFTIDDLEDSLKLSSSSANRAVSALTEAGVLRGLTSRKRNQIWGAGDVLAELEDLNLRIGARARSEL</sequence>
<dbReference type="Proteomes" id="UP000297736">
    <property type="component" value="Unassembled WGS sequence"/>
</dbReference>
<dbReference type="Proteomes" id="UP000217881">
    <property type="component" value="Unassembled WGS sequence"/>
</dbReference>
<dbReference type="PANTHER" id="PTHR13504">
    <property type="entry name" value="FIDO DOMAIN-CONTAINING PROTEIN DDB_G0283145"/>
    <property type="match status" value="1"/>
</dbReference>
<dbReference type="Proteomes" id="UP000217564">
    <property type="component" value="Unassembled WGS sequence"/>
</dbReference>
<accession>A0A2A3YYD4</accession>
<dbReference type="PROSITE" id="PS51459">
    <property type="entry name" value="FIDO"/>
    <property type="match status" value="1"/>
</dbReference>
<dbReference type="InterPro" id="IPR003812">
    <property type="entry name" value="Fido"/>
</dbReference>
<feature type="active site" evidence="1">
    <location>
        <position position="228"/>
    </location>
</feature>
<reference evidence="10 17" key="4">
    <citation type="submission" date="2017-03" db="EMBL/GenBank/DDBJ databases">
        <authorList>
            <person name="Afonso C.L."/>
            <person name="Miller P.J."/>
            <person name="Scott M.A."/>
            <person name="Spackman E."/>
            <person name="Goraichik I."/>
            <person name="Dimitrov K.M."/>
            <person name="Suarez D.L."/>
            <person name="Swayne D.E."/>
        </authorList>
    </citation>
    <scope>NUCLEOTIDE SEQUENCE [LARGE SCALE GENOMIC DNA]</scope>
    <source>
        <strain evidence="10">6</strain>
        <strain evidence="17">6(3)</strain>
    </source>
</reference>
<evidence type="ECO:0000259" key="4">
    <source>
        <dbReference type="PROSITE" id="PS51459"/>
    </source>
</evidence>
<dbReference type="AlphaFoldDB" id="A0A1D7W3S7"/>
<evidence type="ECO:0000313" key="12">
    <source>
        <dbReference type="Proteomes" id="UP000094793"/>
    </source>
</evidence>
<evidence type="ECO:0000313" key="9">
    <source>
        <dbReference type="EMBL" id="PCC52805.1"/>
    </source>
</evidence>
<evidence type="ECO:0000256" key="3">
    <source>
        <dbReference type="SAM" id="MobiDB-lite"/>
    </source>
</evidence>
<proteinExistence type="predicted"/>
<dbReference type="eggNOG" id="COG3177">
    <property type="taxonomic scope" value="Bacteria"/>
</dbReference>
<dbReference type="EMBL" id="RHFF01000007">
    <property type="protein sequence ID" value="TGD39103.1"/>
    <property type="molecule type" value="Genomic_DNA"/>
</dbReference>
<dbReference type="EMBL" id="NRGP01000027">
    <property type="protein sequence ID" value="PCC45386.1"/>
    <property type="molecule type" value="Genomic_DNA"/>
</dbReference>
<dbReference type="PATRIC" id="fig|1703.10.peg.1652"/>
<evidence type="ECO:0000313" key="6">
    <source>
        <dbReference type="EMBL" id="PCC44297.1"/>
    </source>
</evidence>
<dbReference type="SUPFAM" id="SSF46785">
    <property type="entry name" value="Winged helix' DNA-binding domain"/>
    <property type="match status" value="1"/>
</dbReference>
<reference evidence="12" key="2">
    <citation type="submission" date="2016-09" db="EMBL/GenBank/DDBJ databases">
        <title>Complete Genome Sequence of Brevibacterium linens SMQ-1335.</title>
        <authorList>
            <person name="de Melo A.G."/>
            <person name="Labrie S.J."/>
            <person name="Dumaresq J."/>
            <person name="Roberts R.J."/>
            <person name="Tremblay D.M."/>
            <person name="Moineau S."/>
        </authorList>
    </citation>
    <scope>NUCLEOTIDE SEQUENCE [LARGE SCALE GENOMIC DNA]</scope>
    <source>
        <strain evidence="12">SMQ-1335</strain>
    </source>
</reference>
<dbReference type="Proteomes" id="UP000094793">
    <property type="component" value="Chromosome"/>
</dbReference>
<dbReference type="EMBL" id="NRHA01000016">
    <property type="protein sequence ID" value="PCC52805.1"/>
    <property type="molecule type" value="Genomic_DNA"/>
</dbReference>
<dbReference type="SUPFAM" id="SSF140931">
    <property type="entry name" value="Fic-like"/>
    <property type="match status" value="1"/>
</dbReference>
<reference evidence="11 18" key="5">
    <citation type="submission" date="2018-10" db="EMBL/GenBank/DDBJ databases">
        <title>Brevibacterium genomes from Austrain hard cheese rinds.</title>
        <authorList>
            <person name="Anast J.M."/>
            <person name="Dzieciol M."/>
            <person name="Schultz D.L."/>
            <person name="Mann E."/>
            <person name="Wagner M."/>
            <person name="Schmitz-Esser S."/>
        </authorList>
    </citation>
    <scope>NUCLEOTIDE SEQUENCE [LARGE SCALE GENOMIC DNA]</scope>
    <source>
        <strain evidence="11 18">L261</strain>
    </source>
</reference>
<dbReference type="GO" id="GO:0005524">
    <property type="term" value="F:ATP binding"/>
    <property type="evidence" value="ECO:0007669"/>
    <property type="project" value="UniProtKB-KW"/>
</dbReference>
<dbReference type="Proteomes" id="UP000234327">
    <property type="component" value="Unassembled WGS sequence"/>
</dbReference>
<evidence type="ECO:0000313" key="7">
    <source>
        <dbReference type="EMBL" id="PCC45386.1"/>
    </source>
</evidence>
<dbReference type="Gene3D" id="1.10.3290.10">
    <property type="entry name" value="Fido-like domain"/>
    <property type="match status" value="1"/>
</dbReference>
<protein>
    <submittedName>
        <fullName evidence="6">Fic family protein</fullName>
    </submittedName>
</protein>
<evidence type="ECO:0000256" key="2">
    <source>
        <dbReference type="PIRSR" id="PIRSR640198-2"/>
    </source>
</evidence>
<gene>
    <name evidence="10" type="ORF">BAURA63_02236</name>
    <name evidence="5" type="ORF">BLSMQ_1608</name>
    <name evidence="9" type="ORF">CIK59_14490</name>
    <name evidence="8" type="ORF">CIK62_14665</name>
    <name evidence="7" type="ORF">CIK64_16210</name>
    <name evidence="6" type="ORF">CIK65_01490</name>
    <name evidence="11" type="ORF">EB834_09140</name>
</gene>
<dbReference type="Pfam" id="PF02661">
    <property type="entry name" value="Fic"/>
    <property type="match status" value="1"/>
</dbReference>
<evidence type="ECO:0000313" key="16">
    <source>
        <dbReference type="Proteomes" id="UP000218620"/>
    </source>
</evidence>
<accession>A0A2H1JH06</accession>
<dbReference type="OrthoDB" id="9813719at2"/>
<dbReference type="EMBL" id="NRGO01000016">
    <property type="protein sequence ID" value="PCC49336.1"/>
    <property type="molecule type" value="Genomic_DNA"/>
</dbReference>
<feature type="binding site" evidence="2">
    <location>
        <begin position="232"/>
        <end position="239"/>
    </location>
    <ligand>
        <name>ATP</name>
        <dbReference type="ChEBI" id="CHEBI:30616"/>
    </ligand>
</feature>
<evidence type="ECO:0000313" key="5">
    <source>
        <dbReference type="EMBL" id="AOP53318.1"/>
    </source>
</evidence>
<reference evidence="5" key="1">
    <citation type="submission" date="2016-09" db="EMBL/GenBank/DDBJ databases">
        <title>Complete Genome Sequence of Brevibacterium aurantiacum SMQ-1335.</title>
        <authorList>
            <person name="de Melo A.G."/>
            <person name="Labrie S.J."/>
            <person name="Dumaresq J."/>
            <person name="Roberts R.J."/>
            <person name="Tremblay D.M."/>
            <person name="Moineau S."/>
        </authorList>
    </citation>
    <scope>NUCLEOTIDE SEQUENCE</scope>
    <source>
        <strain evidence="5">SMQ-1335</strain>
    </source>
</reference>
<reference evidence="13 14" key="3">
    <citation type="journal article" date="2017" name="Elife">
        <title>Extensive horizontal gene transfer in cheese-associated bacteria.</title>
        <authorList>
            <person name="Bonham K.S."/>
            <person name="Wolfe B.E."/>
            <person name="Dutton R.J."/>
        </authorList>
    </citation>
    <scope>NUCLEOTIDE SEQUENCE [LARGE SCALE GENOMIC DNA]</scope>
    <source>
        <strain evidence="9 15">738_8</strain>
        <strain evidence="8 14">900_6</strain>
        <strain evidence="7 13">947_7</strain>
        <strain evidence="6 16">962_8</strain>
    </source>
</reference>
<dbReference type="EMBL" id="FXYZ01000008">
    <property type="protein sequence ID" value="SMX86452.1"/>
    <property type="molecule type" value="Genomic_DNA"/>
</dbReference>
<name>A0A1D7W3S7_BREAU</name>
<evidence type="ECO:0000256" key="1">
    <source>
        <dbReference type="PIRSR" id="PIRSR640198-1"/>
    </source>
</evidence>
<dbReference type="PANTHER" id="PTHR13504:SF38">
    <property type="entry name" value="FIDO DOMAIN-CONTAINING PROTEIN"/>
    <property type="match status" value="1"/>
</dbReference>
<evidence type="ECO:0000313" key="11">
    <source>
        <dbReference type="EMBL" id="TGD39103.1"/>
    </source>
</evidence>
<dbReference type="KEGG" id="blin:BLSMQ_1608"/>
<evidence type="ECO:0000313" key="15">
    <source>
        <dbReference type="Proteomes" id="UP000217881"/>
    </source>
</evidence>
<dbReference type="InterPro" id="IPR036597">
    <property type="entry name" value="Fido-like_dom_sf"/>
</dbReference>
<keyword evidence="2" id="KW-0067">ATP-binding</keyword>
<dbReference type="EMBL" id="NRGQ01000003">
    <property type="protein sequence ID" value="PCC44297.1"/>
    <property type="molecule type" value="Genomic_DNA"/>
</dbReference>
<evidence type="ECO:0000313" key="17">
    <source>
        <dbReference type="Proteomes" id="UP000234327"/>
    </source>
</evidence>
<feature type="domain" description="Fido" evidence="4">
    <location>
        <begin position="142"/>
        <end position="292"/>
    </location>
</feature>
<dbReference type="InterPro" id="IPR040198">
    <property type="entry name" value="Fido_containing"/>
</dbReference>
<organism evidence="5 12">
    <name type="scientific">Brevibacterium aurantiacum</name>
    <dbReference type="NCBI Taxonomy" id="273384"/>
    <lineage>
        <taxon>Bacteria</taxon>
        <taxon>Bacillati</taxon>
        <taxon>Actinomycetota</taxon>
        <taxon>Actinomycetes</taxon>
        <taxon>Micrococcales</taxon>
        <taxon>Brevibacteriaceae</taxon>
        <taxon>Brevibacterium</taxon>
    </lineage>
</organism>
<evidence type="ECO:0000313" key="13">
    <source>
        <dbReference type="Proteomes" id="UP000217564"/>
    </source>
</evidence>
<dbReference type="RefSeq" id="WP_009883768.1">
    <property type="nucleotide sequence ID" value="NZ_AAGP01000021.1"/>
</dbReference>
<evidence type="ECO:0000313" key="10">
    <source>
        <dbReference type="EMBL" id="SMX86452.1"/>
    </source>
</evidence>
<dbReference type="InterPro" id="IPR036390">
    <property type="entry name" value="WH_DNA-bd_sf"/>
</dbReference>
<evidence type="ECO:0000313" key="14">
    <source>
        <dbReference type="Proteomes" id="UP000217720"/>
    </source>
</evidence>
<evidence type="ECO:0000313" key="8">
    <source>
        <dbReference type="EMBL" id="PCC49336.1"/>
    </source>
</evidence>
<dbReference type="Proteomes" id="UP000217720">
    <property type="component" value="Unassembled WGS sequence"/>
</dbReference>
<evidence type="ECO:0000313" key="18">
    <source>
        <dbReference type="Proteomes" id="UP000297736"/>
    </source>
</evidence>
<keyword evidence="2" id="KW-0547">Nucleotide-binding</keyword>
<dbReference type="EMBL" id="CP017150">
    <property type="protein sequence ID" value="AOP53318.1"/>
    <property type="molecule type" value="Genomic_DNA"/>
</dbReference>
<feature type="region of interest" description="Disordered" evidence="3">
    <location>
        <begin position="1"/>
        <end position="25"/>
    </location>
</feature>
<accession>A0A1D7W3S7</accession>